<protein>
    <submittedName>
        <fullName evidence="3">Amidase</fullName>
    </submittedName>
</protein>
<comment type="caution">
    <text evidence="3">The sequence shown here is derived from an EMBL/GenBank/DDBJ whole genome shotgun (WGS) entry which is preliminary data.</text>
</comment>
<dbReference type="EMBL" id="WSEL01000002">
    <property type="protein sequence ID" value="MVQ27887.1"/>
    <property type="molecule type" value="Genomic_DNA"/>
</dbReference>
<dbReference type="RefSeq" id="WP_157396030.1">
    <property type="nucleotide sequence ID" value="NZ_WSEL01000002.1"/>
</dbReference>
<feature type="domain" description="Amidase" evidence="2">
    <location>
        <begin position="39"/>
        <end position="434"/>
    </location>
</feature>
<dbReference type="AlphaFoldDB" id="A0A6N8IM38"/>
<dbReference type="Pfam" id="PF01425">
    <property type="entry name" value="Amidase"/>
    <property type="match status" value="1"/>
</dbReference>
<dbReference type="GO" id="GO:0003824">
    <property type="term" value="F:catalytic activity"/>
    <property type="evidence" value="ECO:0007669"/>
    <property type="project" value="InterPro"/>
</dbReference>
<dbReference type="InterPro" id="IPR023631">
    <property type="entry name" value="Amidase_dom"/>
</dbReference>
<proteinExistence type="inferred from homology"/>
<reference evidence="3 4" key="1">
    <citation type="submission" date="2019-12" db="EMBL/GenBank/DDBJ databases">
        <authorList>
            <person name="Huq M.A."/>
        </authorList>
    </citation>
    <scope>NUCLEOTIDE SEQUENCE [LARGE SCALE GENOMIC DNA]</scope>
    <source>
        <strain evidence="3 4">MAH-25</strain>
    </source>
</reference>
<comment type="similarity">
    <text evidence="1">Belongs to the amidase family.</text>
</comment>
<accession>A0A6N8IM38</accession>
<evidence type="ECO:0000313" key="4">
    <source>
        <dbReference type="Proteomes" id="UP000469385"/>
    </source>
</evidence>
<gene>
    <name evidence="3" type="ORF">GON04_00390</name>
</gene>
<dbReference type="Proteomes" id="UP000469385">
    <property type="component" value="Unassembled WGS sequence"/>
</dbReference>
<dbReference type="PANTHER" id="PTHR11895:SF7">
    <property type="entry name" value="GLUTAMYL-TRNA(GLN) AMIDOTRANSFERASE SUBUNIT A, MITOCHONDRIAL"/>
    <property type="match status" value="1"/>
</dbReference>
<dbReference type="SUPFAM" id="SSF75304">
    <property type="entry name" value="Amidase signature (AS) enzymes"/>
    <property type="match status" value="1"/>
</dbReference>
<evidence type="ECO:0000259" key="2">
    <source>
        <dbReference type="Pfam" id="PF01425"/>
    </source>
</evidence>
<dbReference type="InterPro" id="IPR000120">
    <property type="entry name" value="Amidase"/>
</dbReference>
<organism evidence="3 4">
    <name type="scientific">Ramlibacter pinisoli</name>
    <dbReference type="NCBI Taxonomy" id="2682844"/>
    <lineage>
        <taxon>Bacteria</taxon>
        <taxon>Pseudomonadati</taxon>
        <taxon>Pseudomonadota</taxon>
        <taxon>Betaproteobacteria</taxon>
        <taxon>Burkholderiales</taxon>
        <taxon>Comamonadaceae</taxon>
        <taxon>Ramlibacter</taxon>
    </lineage>
</organism>
<sequence>MTPLRYCSAVDLQAAYACGATTPAAVLEEALRAADEGMVGAVLVGSDRAAARQAAQASGRRWRDGRPLSPLDGVPFTIKDNIPVAGLPCTWGSALYRGYVPAADELPVARLRAAGAVVVGKTNCPEFTLHGYTANALFGVTGNPWNPALTPGGSSGGAVAAVALGIGPLALGTDGGGSLRRPAGYTGVVALKPTVGRVERRDGLAALLGEFEVIGPIARSVADLQLAMPLLAPDFAPRASVPRLRILRIRAIGGGPVAAVIQSAMDTVVARLQALGHTVDEQDDLPLADLLNREVWPVVSAAGLAWVLRAHPGWRDHVGAALRPLAETGEQLAAADLVQAFDHLRSCREQLHDLQRDWDVILTPTAAAMPWPADQPHPPTIDGHPVGPRGHAVFTAWVNGTGVPALALPAPRAPDGLPIGFQLVGRHGADDLLCALGAQYEAAHPWGREGPAAAPTASAN</sequence>
<evidence type="ECO:0000256" key="1">
    <source>
        <dbReference type="ARBA" id="ARBA00009199"/>
    </source>
</evidence>
<evidence type="ECO:0000313" key="3">
    <source>
        <dbReference type="EMBL" id="MVQ27887.1"/>
    </source>
</evidence>
<keyword evidence="4" id="KW-1185">Reference proteome</keyword>
<dbReference type="InterPro" id="IPR036928">
    <property type="entry name" value="AS_sf"/>
</dbReference>
<name>A0A6N8IM38_9BURK</name>
<dbReference type="PANTHER" id="PTHR11895">
    <property type="entry name" value="TRANSAMIDASE"/>
    <property type="match status" value="1"/>
</dbReference>
<dbReference type="Gene3D" id="3.90.1300.10">
    <property type="entry name" value="Amidase signature (AS) domain"/>
    <property type="match status" value="1"/>
</dbReference>